<accession>A0A2R5GQG5</accession>
<dbReference type="InParanoid" id="A0A2R5GQG5"/>
<dbReference type="EMBL" id="BEYU01000133">
    <property type="protein sequence ID" value="GBG32855.1"/>
    <property type="molecule type" value="Genomic_DNA"/>
</dbReference>
<reference evidence="2 3" key="1">
    <citation type="submission" date="2017-12" db="EMBL/GenBank/DDBJ databases">
        <title>Sequencing, de novo assembly and annotation of complete genome of a new Thraustochytrid species, strain FCC1311.</title>
        <authorList>
            <person name="Sedici K."/>
            <person name="Godart F."/>
            <person name="Aiese Cigliano R."/>
            <person name="Sanseverino W."/>
            <person name="Barakat M."/>
            <person name="Ortet P."/>
            <person name="Marechal E."/>
            <person name="Cagnac O."/>
            <person name="Amato A."/>
        </authorList>
    </citation>
    <scope>NUCLEOTIDE SEQUENCE [LARGE SCALE GENOMIC DNA]</scope>
</reference>
<evidence type="ECO:0000256" key="1">
    <source>
        <dbReference type="SAM" id="MobiDB-lite"/>
    </source>
</evidence>
<protein>
    <submittedName>
        <fullName evidence="2">Uncharacterized protein</fullName>
    </submittedName>
</protein>
<evidence type="ECO:0000313" key="2">
    <source>
        <dbReference type="EMBL" id="GBG32855.1"/>
    </source>
</evidence>
<proteinExistence type="predicted"/>
<sequence>MTQIMSFDGTVTVKPRKLKQVTEQGSDGATENYGRLPELVWRRILNFLAESTLALIPLYKCNKALHKLVVDVQDVIVPQEPDAITLHLLESELGVHEHHHLVDRNDEFADMTAQVQAVKEINKEHSKRTGRKYYGGHGGISYGSIGSNVAGFEVDPKLVKLGQASLPKGPRAPEWAIEQQASSGMHYTARPTGARVAPIQMHMEEPESGDGSKTCTLMVRYPEIHPNQKSPDDWLKKYCPEWWLHYVALRFLEPRGYVMNGSIVWVGEYGNAGLIEVQNNKVDVFPLGETDDQYFGFPRALLRYASDHHLLPLFPKMALGKKDPDGFIEIPASYSLGLPGKIVLPGITSESELKKISAEDKMHADPEGYLTENLDLFLRYPEHFTMQDRKLTAKTEAGWSLSVPLPAPKKARRQEEDDTSGAKASATSSDA</sequence>
<evidence type="ECO:0000313" key="3">
    <source>
        <dbReference type="Proteomes" id="UP000241890"/>
    </source>
</evidence>
<name>A0A2R5GQG5_9STRA</name>
<organism evidence="2 3">
    <name type="scientific">Hondaea fermentalgiana</name>
    <dbReference type="NCBI Taxonomy" id="2315210"/>
    <lineage>
        <taxon>Eukaryota</taxon>
        <taxon>Sar</taxon>
        <taxon>Stramenopiles</taxon>
        <taxon>Bigyra</taxon>
        <taxon>Labyrinthulomycetes</taxon>
        <taxon>Thraustochytrida</taxon>
        <taxon>Thraustochytriidae</taxon>
        <taxon>Hondaea</taxon>
    </lineage>
</organism>
<feature type="region of interest" description="Disordered" evidence="1">
    <location>
        <begin position="402"/>
        <end position="431"/>
    </location>
</feature>
<dbReference type="Proteomes" id="UP000241890">
    <property type="component" value="Unassembled WGS sequence"/>
</dbReference>
<keyword evidence="3" id="KW-1185">Reference proteome</keyword>
<comment type="caution">
    <text evidence="2">The sequence shown here is derived from an EMBL/GenBank/DDBJ whole genome shotgun (WGS) entry which is preliminary data.</text>
</comment>
<gene>
    <name evidence="2" type="ORF">FCC1311_090802</name>
</gene>
<dbReference type="AlphaFoldDB" id="A0A2R5GQG5"/>